<dbReference type="SUPFAM" id="SSF100950">
    <property type="entry name" value="NagB/RpiA/CoA transferase-like"/>
    <property type="match status" value="1"/>
</dbReference>
<comment type="similarity">
    <text evidence="1 4">Belongs to the 5-formyltetrahydrofolate cyclo-ligase family.</text>
</comment>
<dbReference type="GO" id="GO:0009396">
    <property type="term" value="P:folic acid-containing compound biosynthetic process"/>
    <property type="evidence" value="ECO:0007669"/>
    <property type="project" value="TreeGrafter"/>
</dbReference>
<proteinExistence type="inferred from homology"/>
<dbReference type="InterPro" id="IPR037171">
    <property type="entry name" value="NagB/RpiA_transferase-like"/>
</dbReference>
<protein>
    <recommendedName>
        <fullName evidence="4">5-formyltetrahydrofolate cyclo-ligase</fullName>
        <ecNumber evidence="4">6.3.3.2</ecNumber>
    </recommendedName>
</protein>
<dbReference type="Proteomes" id="UP000239736">
    <property type="component" value="Unassembled WGS sequence"/>
</dbReference>
<comment type="cofactor">
    <cofactor evidence="4">
        <name>Mg(2+)</name>
        <dbReference type="ChEBI" id="CHEBI:18420"/>
    </cofactor>
</comment>
<gene>
    <name evidence="5" type="ORF">LV82_02249</name>
</gene>
<dbReference type="PANTHER" id="PTHR23407">
    <property type="entry name" value="ATPASE INHIBITOR/5-FORMYLTETRAHYDROFOLATE CYCLO-LIGASE"/>
    <property type="match status" value="1"/>
</dbReference>
<evidence type="ECO:0000256" key="4">
    <source>
        <dbReference type="RuleBase" id="RU361279"/>
    </source>
</evidence>
<evidence type="ECO:0000256" key="1">
    <source>
        <dbReference type="ARBA" id="ARBA00010638"/>
    </source>
</evidence>
<organism evidence="5 6">
    <name type="scientific">Albidovulum inexpectatum</name>
    <dbReference type="NCBI Taxonomy" id="196587"/>
    <lineage>
        <taxon>Bacteria</taxon>
        <taxon>Pseudomonadati</taxon>
        <taxon>Pseudomonadota</taxon>
        <taxon>Alphaproteobacteria</taxon>
        <taxon>Rhodobacterales</taxon>
        <taxon>Paracoccaceae</taxon>
        <taxon>Albidovulum</taxon>
    </lineage>
</organism>
<keyword evidence="4" id="KW-0460">Magnesium</keyword>
<dbReference type="OrthoDB" id="9801938at2"/>
<dbReference type="Pfam" id="PF01812">
    <property type="entry name" value="5-FTHF_cyc-lig"/>
    <property type="match status" value="1"/>
</dbReference>
<evidence type="ECO:0000256" key="3">
    <source>
        <dbReference type="ARBA" id="ARBA00022840"/>
    </source>
</evidence>
<dbReference type="InterPro" id="IPR002698">
    <property type="entry name" value="FTHF_cligase"/>
</dbReference>
<dbReference type="EC" id="6.3.3.2" evidence="4"/>
<evidence type="ECO:0000313" key="6">
    <source>
        <dbReference type="Proteomes" id="UP000239736"/>
    </source>
</evidence>
<dbReference type="InterPro" id="IPR024185">
    <property type="entry name" value="FTHF_cligase-like_sf"/>
</dbReference>
<evidence type="ECO:0000313" key="5">
    <source>
        <dbReference type="EMBL" id="PPB79967.1"/>
    </source>
</evidence>
<name>A0A2S5JEP9_9RHOB</name>
<evidence type="ECO:0000256" key="2">
    <source>
        <dbReference type="ARBA" id="ARBA00022741"/>
    </source>
</evidence>
<dbReference type="PANTHER" id="PTHR23407:SF1">
    <property type="entry name" value="5-FORMYLTETRAHYDROFOLATE CYCLO-LIGASE"/>
    <property type="match status" value="1"/>
</dbReference>
<dbReference type="EMBL" id="PRDS01000007">
    <property type="protein sequence ID" value="PPB79967.1"/>
    <property type="molecule type" value="Genomic_DNA"/>
</dbReference>
<dbReference type="GO" id="GO:0030272">
    <property type="term" value="F:5-formyltetrahydrofolate cyclo-ligase activity"/>
    <property type="evidence" value="ECO:0007669"/>
    <property type="project" value="UniProtKB-EC"/>
</dbReference>
<keyword evidence="4" id="KW-0479">Metal-binding</keyword>
<keyword evidence="6" id="KW-1185">Reference proteome</keyword>
<reference evidence="5 6" key="1">
    <citation type="submission" date="2018-01" db="EMBL/GenBank/DDBJ databases">
        <title>Genomic Encyclopedia of Archaeal and Bacterial Type Strains, Phase II (KMG-II): from individual species to whole genera.</title>
        <authorList>
            <person name="Goeker M."/>
        </authorList>
    </citation>
    <scope>NUCLEOTIDE SEQUENCE [LARGE SCALE GENOMIC DNA]</scope>
    <source>
        <strain evidence="5 6">DSM 12048</strain>
    </source>
</reference>
<dbReference type="GO" id="GO:0046872">
    <property type="term" value="F:metal ion binding"/>
    <property type="evidence" value="ECO:0007669"/>
    <property type="project" value="UniProtKB-KW"/>
</dbReference>
<dbReference type="AlphaFoldDB" id="A0A2S5JEP9"/>
<comment type="caution">
    <text evidence="5">The sequence shown here is derived from an EMBL/GenBank/DDBJ whole genome shotgun (WGS) entry which is preliminary data.</text>
</comment>
<keyword evidence="3 4" id="KW-0067">ATP-binding</keyword>
<dbReference type="RefSeq" id="WP_104071725.1">
    <property type="nucleotide sequence ID" value="NZ_PRDS01000007.1"/>
</dbReference>
<keyword evidence="2 4" id="KW-0547">Nucleotide-binding</keyword>
<dbReference type="NCBIfam" id="TIGR02727">
    <property type="entry name" value="MTHFS_bact"/>
    <property type="match status" value="1"/>
</dbReference>
<comment type="catalytic activity">
    <reaction evidence="4">
        <text>(6S)-5-formyl-5,6,7,8-tetrahydrofolate + ATP = (6R)-5,10-methenyltetrahydrofolate + ADP + phosphate</text>
        <dbReference type="Rhea" id="RHEA:10488"/>
        <dbReference type="ChEBI" id="CHEBI:30616"/>
        <dbReference type="ChEBI" id="CHEBI:43474"/>
        <dbReference type="ChEBI" id="CHEBI:57455"/>
        <dbReference type="ChEBI" id="CHEBI:57457"/>
        <dbReference type="ChEBI" id="CHEBI:456216"/>
        <dbReference type="EC" id="6.3.3.2"/>
    </reaction>
</comment>
<sequence>MADEDRRGFASPPCMASDVAPDYFDPLAVDAQQARDVARWRRAQRTRLLQDRAALPVALRKEISARLEGHLERVLDSCGGPSGRVISAFWPIKSEPDLRALMARWHAQGAIVALPVVVRPQAALEFRRWTPGMGLVRGHWNIPVPPDDAPVVTPDICIAPLVGWALEEDGTCWRLGFGGGYFDRTLGALLPRPKAIGVGLDAARVPTIFPQPHDIPMDQIVTESGPVKDIAP</sequence>
<dbReference type="Gene3D" id="3.40.50.10420">
    <property type="entry name" value="NagB/RpiA/CoA transferase-like"/>
    <property type="match status" value="1"/>
</dbReference>
<accession>A0A2S5JEP9</accession>
<dbReference type="GO" id="GO:0035999">
    <property type="term" value="P:tetrahydrofolate interconversion"/>
    <property type="evidence" value="ECO:0007669"/>
    <property type="project" value="TreeGrafter"/>
</dbReference>
<dbReference type="GO" id="GO:0005524">
    <property type="term" value="F:ATP binding"/>
    <property type="evidence" value="ECO:0007669"/>
    <property type="project" value="UniProtKB-KW"/>
</dbReference>